<sequence>MAAGFWILVAYLIYDFIQDKFY</sequence>
<organism evidence="1">
    <name type="scientific">marine metagenome</name>
    <dbReference type="NCBI Taxonomy" id="408172"/>
    <lineage>
        <taxon>unclassified sequences</taxon>
        <taxon>metagenomes</taxon>
        <taxon>ecological metagenomes</taxon>
    </lineage>
</organism>
<proteinExistence type="predicted"/>
<name>A0A382LJQ4_9ZZZZ</name>
<accession>A0A382LJQ4</accession>
<protein>
    <submittedName>
        <fullName evidence="1">Uncharacterized protein</fullName>
    </submittedName>
</protein>
<evidence type="ECO:0000313" key="1">
    <source>
        <dbReference type="EMBL" id="SVC36816.1"/>
    </source>
</evidence>
<dbReference type="EMBL" id="UINC01087448">
    <property type="protein sequence ID" value="SVC36816.1"/>
    <property type="molecule type" value="Genomic_DNA"/>
</dbReference>
<gene>
    <name evidence="1" type="ORF">METZ01_LOCUS289670</name>
</gene>
<reference evidence="1" key="1">
    <citation type="submission" date="2018-05" db="EMBL/GenBank/DDBJ databases">
        <authorList>
            <person name="Lanie J.A."/>
            <person name="Ng W.-L."/>
            <person name="Kazmierczak K.M."/>
            <person name="Andrzejewski T.M."/>
            <person name="Davidsen T.M."/>
            <person name="Wayne K.J."/>
            <person name="Tettelin H."/>
            <person name="Glass J.I."/>
            <person name="Rusch D."/>
            <person name="Podicherti R."/>
            <person name="Tsui H.-C.T."/>
            <person name="Winkler M.E."/>
        </authorList>
    </citation>
    <scope>NUCLEOTIDE SEQUENCE</scope>
</reference>
<dbReference type="AlphaFoldDB" id="A0A382LJQ4"/>